<feature type="transmembrane region" description="Helical" evidence="8">
    <location>
        <begin position="948"/>
        <end position="970"/>
    </location>
</feature>
<dbReference type="Gene3D" id="3.40.1110.10">
    <property type="entry name" value="Calcium-transporting ATPase, cytoplasmic domain N"/>
    <property type="match status" value="1"/>
</dbReference>
<feature type="transmembrane region" description="Helical" evidence="8">
    <location>
        <begin position="258"/>
        <end position="280"/>
    </location>
</feature>
<dbReference type="SUPFAM" id="SSF56784">
    <property type="entry name" value="HAD-like"/>
    <property type="match status" value="1"/>
</dbReference>
<dbReference type="AlphaFoldDB" id="A0A0D6LTU9"/>
<name>A0A0D6LTU9_9BILA</name>
<dbReference type="Pfam" id="PF16212">
    <property type="entry name" value="PhoLip_ATPase_C"/>
    <property type="match status" value="1"/>
</dbReference>
<dbReference type="PRINTS" id="PR00119">
    <property type="entry name" value="CATATPASE"/>
</dbReference>
<dbReference type="InterPro" id="IPR032631">
    <property type="entry name" value="P-type_ATPase_N"/>
</dbReference>
<feature type="transmembrane region" description="Helical" evidence="8">
    <location>
        <begin position="990"/>
        <end position="1010"/>
    </location>
</feature>
<dbReference type="EMBL" id="KE124900">
    <property type="protein sequence ID" value="EPB75490.1"/>
    <property type="molecule type" value="Genomic_DNA"/>
</dbReference>
<dbReference type="PANTHER" id="PTHR24092">
    <property type="entry name" value="PROBABLE PHOSPHOLIPID-TRANSPORTING ATPASE"/>
    <property type="match status" value="1"/>
</dbReference>
<evidence type="ECO:0000256" key="6">
    <source>
        <dbReference type="ARBA" id="ARBA00023136"/>
    </source>
</evidence>
<dbReference type="GO" id="GO:0140326">
    <property type="term" value="F:ATPase-coupled intramembrane lipid transporter activity"/>
    <property type="evidence" value="ECO:0007669"/>
    <property type="project" value="TreeGrafter"/>
</dbReference>
<proteinExistence type="predicted"/>
<feature type="transmembrane region" description="Helical" evidence="8">
    <location>
        <begin position="888"/>
        <end position="910"/>
    </location>
</feature>
<keyword evidence="5 8" id="KW-1133">Transmembrane helix</keyword>
<feature type="compositionally biased region" description="Polar residues" evidence="7">
    <location>
        <begin position="471"/>
        <end position="482"/>
    </location>
</feature>
<dbReference type="Pfam" id="PF00702">
    <property type="entry name" value="Hydrolase"/>
    <property type="match status" value="1"/>
</dbReference>
<evidence type="ECO:0000313" key="12">
    <source>
        <dbReference type="Proteomes" id="UP000054495"/>
    </source>
</evidence>
<dbReference type="Proteomes" id="UP000054495">
    <property type="component" value="Unassembled WGS sequence"/>
</dbReference>
<evidence type="ECO:0000259" key="10">
    <source>
        <dbReference type="Pfam" id="PF16212"/>
    </source>
</evidence>
<keyword evidence="4" id="KW-0460">Magnesium</keyword>
<evidence type="ECO:0000256" key="4">
    <source>
        <dbReference type="ARBA" id="ARBA00022842"/>
    </source>
</evidence>
<dbReference type="InterPro" id="IPR036412">
    <property type="entry name" value="HAD-like_sf"/>
</dbReference>
<dbReference type="GO" id="GO:0000166">
    <property type="term" value="F:nucleotide binding"/>
    <property type="evidence" value="ECO:0007669"/>
    <property type="project" value="InterPro"/>
</dbReference>
<evidence type="ECO:0000256" key="7">
    <source>
        <dbReference type="SAM" id="MobiDB-lite"/>
    </source>
</evidence>
<accession>A0A0D6LTU9</accession>
<protein>
    <submittedName>
        <fullName evidence="11">Phospholipid-translocating P-type ATPase, flippase</fullName>
    </submittedName>
</protein>
<dbReference type="GO" id="GO:0005886">
    <property type="term" value="C:plasma membrane"/>
    <property type="evidence" value="ECO:0007669"/>
    <property type="project" value="TreeGrafter"/>
</dbReference>
<dbReference type="GO" id="GO:0045332">
    <property type="term" value="P:phospholipid translocation"/>
    <property type="evidence" value="ECO:0007669"/>
    <property type="project" value="TreeGrafter"/>
</dbReference>
<evidence type="ECO:0000256" key="2">
    <source>
        <dbReference type="ARBA" id="ARBA00022692"/>
    </source>
</evidence>
<dbReference type="InterPro" id="IPR023214">
    <property type="entry name" value="HAD_sf"/>
</dbReference>
<gene>
    <name evidence="11" type="ORF">ANCCEY_05450</name>
</gene>
<evidence type="ECO:0000256" key="5">
    <source>
        <dbReference type="ARBA" id="ARBA00022989"/>
    </source>
</evidence>
<dbReference type="SFLD" id="SFLDS00003">
    <property type="entry name" value="Haloacid_Dehalogenase"/>
    <property type="match status" value="1"/>
</dbReference>
<evidence type="ECO:0000256" key="3">
    <source>
        <dbReference type="ARBA" id="ARBA00022723"/>
    </source>
</evidence>
<dbReference type="InterPro" id="IPR018303">
    <property type="entry name" value="ATPase_P-typ_P_site"/>
</dbReference>
<dbReference type="GO" id="GO:0046872">
    <property type="term" value="F:metal ion binding"/>
    <property type="evidence" value="ECO:0007669"/>
    <property type="project" value="UniProtKB-KW"/>
</dbReference>
<evidence type="ECO:0000259" key="9">
    <source>
        <dbReference type="Pfam" id="PF16209"/>
    </source>
</evidence>
<feature type="transmembrane region" description="Helical" evidence="8">
    <location>
        <begin position="98"/>
        <end position="116"/>
    </location>
</feature>
<sequence length="1027" mass="115602">MTGSAYQSSMIVARHTHRRSSSKWVPPSAPLHNPISVFRSRSSREKGSRMIQPNHLFDEPRYDLSNFRHFTDNSITTTKYSLLTFIPYNIVHQMCTKYANIYFLFIAVLNFCPLFGAYTKILGLVPISFVLGTTLIKDGFEDLRRWRYDNKINNNTCHVWDRSSDENGTCYVETGNLDGETSLKQRLVPRQYVSFSKEDSNFTPPQFTGTVFCEPPDPAFYTIRAKIEYEPGHDTKVMMNNGRAPHKISGIEQLTNKFIIICMVILAVMVLGSSVFSAFWSHDHPPPKNGSGIIPDPFVVWDSPAPVLDGLYNVGTYIICYQVIVPISLYITVEIIKAAQIYFLSQDIELYDEESDRPIDCRSLNIPEELGQITHVLSDKTGTLTENIMVFRNCAFDRKDYGSEKDLIGFFEGGVYNIGNSSFYDITLQQFQEMVAQVTSHLPLPSRPDSFGDNLSQIPEEGEWETTTGGLSTLPSPISQGSFREASSPATPTPAPVSRVASFSKFVRRNIISPITELIPYDSIRKRHETIKIEEEFCPYEAESPDELAIIMGAKLYGFTLEDKSATDITIGLPDASKEKFVMSVTSNDRDQLLSQKADEIEKELELLGVTGIEDRLQDGVEETIVAMRGAGIQVWVLTGDKLETAENIARSCGLFSPYRETRKIETREDLPHIRGEGFNLILSPEATLLAKLGDEELLSILRKAKAVLCYRMTPSEKAEIVKCVKTHMKGRVLAIGDGANDVPMIQAAHVGIGVAGKEGMQVWLSIIVQTLKEESQAAMACDFAIARFRFLRRLLLVHGHWCYDRLALTFLYFLYKNTNNVFVLLFFQIYDGWSASFTTDPTYTILYPIIFSSLQPIVIGVVDQDRSAAELLQDPSLYSPGRKGEKYTYSLFAINVIDGIWQAAVVYFVAHLTFVDYECGLWTLGFYISTGMMLANAAHLTLETVPIVVIFIFFILLHFAYFILYGIAVQPGWLYDAPVDVPLDAMMTADFWLAMVITTVIAVLPRFAAKCLWNTLFTEETAKKLK</sequence>
<dbReference type="InterPro" id="IPR044492">
    <property type="entry name" value="P_typ_ATPase_HD_dom"/>
</dbReference>
<dbReference type="PROSITE" id="PS00154">
    <property type="entry name" value="ATPASE_E1_E2"/>
    <property type="match status" value="1"/>
</dbReference>
<reference evidence="11 12" key="1">
    <citation type="submission" date="2013-05" db="EMBL/GenBank/DDBJ databases">
        <title>Draft genome of the parasitic nematode Anyclostoma ceylanicum.</title>
        <authorList>
            <person name="Mitreva M."/>
        </authorList>
    </citation>
    <scope>NUCLEOTIDE SEQUENCE [LARGE SCALE GENOMIC DNA]</scope>
</reference>
<dbReference type="InterPro" id="IPR032630">
    <property type="entry name" value="P_typ_ATPase_c"/>
</dbReference>
<dbReference type="Pfam" id="PF16209">
    <property type="entry name" value="PhoLip_ATPase_N"/>
    <property type="match status" value="1"/>
</dbReference>
<dbReference type="SUPFAM" id="SSF81665">
    <property type="entry name" value="Calcium ATPase, transmembrane domain M"/>
    <property type="match status" value="1"/>
</dbReference>
<dbReference type="Gene3D" id="3.40.50.1000">
    <property type="entry name" value="HAD superfamily/HAD-like"/>
    <property type="match status" value="2"/>
</dbReference>
<feature type="transmembrane region" description="Helical" evidence="8">
    <location>
        <begin position="922"/>
        <end position="941"/>
    </location>
</feature>
<feature type="domain" description="P-type ATPase C-terminal" evidence="10">
    <location>
        <begin position="779"/>
        <end position="1018"/>
    </location>
</feature>
<evidence type="ECO:0000256" key="1">
    <source>
        <dbReference type="ARBA" id="ARBA00004141"/>
    </source>
</evidence>
<keyword evidence="2 8" id="KW-0812">Transmembrane</keyword>
<feature type="region of interest" description="Disordered" evidence="7">
    <location>
        <begin position="462"/>
        <end position="494"/>
    </location>
</feature>
<dbReference type="InterPro" id="IPR023299">
    <property type="entry name" value="ATPase_P-typ_cyto_dom_N"/>
</dbReference>
<evidence type="ECO:0000256" key="8">
    <source>
        <dbReference type="SAM" id="Phobius"/>
    </source>
</evidence>
<feature type="transmembrane region" description="Helical" evidence="8">
    <location>
        <begin position="122"/>
        <end position="140"/>
    </location>
</feature>
<dbReference type="SFLD" id="SFLDG00002">
    <property type="entry name" value="C1.7:_P-type_atpase_like"/>
    <property type="match status" value="1"/>
</dbReference>
<evidence type="ECO:0000313" key="11">
    <source>
        <dbReference type="EMBL" id="EPB75490.1"/>
    </source>
</evidence>
<dbReference type="PANTHER" id="PTHR24092:SF215">
    <property type="entry name" value="PHOSPHOLIPID-TRANSPORTING ATPASE"/>
    <property type="match status" value="1"/>
</dbReference>
<dbReference type="SFLD" id="SFLDF00027">
    <property type="entry name" value="p-type_atpase"/>
    <property type="match status" value="1"/>
</dbReference>
<feature type="transmembrane region" description="Helical" evidence="8">
    <location>
        <begin position="846"/>
        <end position="863"/>
    </location>
</feature>
<keyword evidence="6 8" id="KW-0472">Membrane</keyword>
<feature type="transmembrane region" description="Helical" evidence="8">
    <location>
        <begin position="314"/>
        <end position="333"/>
    </location>
</feature>
<dbReference type="InterPro" id="IPR023298">
    <property type="entry name" value="ATPase_P-typ_TM_dom_sf"/>
</dbReference>
<feature type="domain" description="P-type ATPase N-terminal" evidence="9">
    <location>
        <begin position="68"/>
        <end position="120"/>
    </location>
</feature>
<organism evidence="11 12">
    <name type="scientific">Ancylostoma ceylanicum</name>
    <dbReference type="NCBI Taxonomy" id="53326"/>
    <lineage>
        <taxon>Eukaryota</taxon>
        <taxon>Metazoa</taxon>
        <taxon>Ecdysozoa</taxon>
        <taxon>Nematoda</taxon>
        <taxon>Chromadorea</taxon>
        <taxon>Rhabditida</taxon>
        <taxon>Rhabditina</taxon>
        <taxon>Rhabditomorpha</taxon>
        <taxon>Strongyloidea</taxon>
        <taxon>Ancylostomatidae</taxon>
        <taxon>Ancylostomatinae</taxon>
        <taxon>Ancylostoma</taxon>
    </lineage>
</organism>
<dbReference type="Gene3D" id="1.20.1110.10">
    <property type="entry name" value="Calcium-transporting ATPase, transmembrane domain"/>
    <property type="match status" value="1"/>
</dbReference>
<comment type="subcellular location">
    <subcellularLocation>
        <location evidence="1">Membrane</location>
        <topology evidence="1">Multi-pass membrane protein</topology>
    </subcellularLocation>
</comment>
<keyword evidence="3" id="KW-0479">Metal-binding</keyword>
<keyword evidence="12" id="KW-1185">Reference proteome</keyword>